<feature type="compositionally biased region" description="Polar residues" evidence="1">
    <location>
        <begin position="12"/>
        <end position="30"/>
    </location>
</feature>
<feature type="region of interest" description="Disordered" evidence="1">
    <location>
        <begin position="75"/>
        <end position="97"/>
    </location>
</feature>
<organism evidence="2 3">
    <name type="scientific">Streptomyces fumanus</name>
    <dbReference type="NCBI Taxonomy" id="67302"/>
    <lineage>
        <taxon>Bacteria</taxon>
        <taxon>Bacillati</taxon>
        <taxon>Actinomycetota</taxon>
        <taxon>Actinomycetes</taxon>
        <taxon>Kitasatosporales</taxon>
        <taxon>Streptomycetaceae</taxon>
        <taxon>Streptomyces</taxon>
    </lineage>
</organism>
<dbReference type="Proteomes" id="UP000630718">
    <property type="component" value="Unassembled WGS sequence"/>
</dbReference>
<reference evidence="2" key="2">
    <citation type="submission" date="2020-09" db="EMBL/GenBank/DDBJ databases">
        <authorList>
            <person name="Sun Q."/>
            <person name="Ohkuma M."/>
        </authorList>
    </citation>
    <scope>NUCLEOTIDE SEQUENCE</scope>
    <source>
        <strain evidence="2">JCM 4477</strain>
    </source>
</reference>
<gene>
    <name evidence="2" type="ORF">GCM10018772_15470</name>
</gene>
<comment type="caution">
    <text evidence="2">The sequence shown here is derived from an EMBL/GenBank/DDBJ whole genome shotgun (WGS) entry which is preliminary data.</text>
</comment>
<feature type="compositionally biased region" description="Polar residues" evidence="1">
    <location>
        <begin position="75"/>
        <end position="89"/>
    </location>
</feature>
<keyword evidence="3" id="KW-1185">Reference proteome</keyword>
<evidence type="ECO:0000256" key="1">
    <source>
        <dbReference type="SAM" id="MobiDB-lite"/>
    </source>
</evidence>
<dbReference type="AlphaFoldDB" id="A0A919A8R2"/>
<dbReference type="EMBL" id="BNBI01000003">
    <property type="protein sequence ID" value="GHE92699.1"/>
    <property type="molecule type" value="Genomic_DNA"/>
</dbReference>
<sequence length="97" mass="10027">MSAGMTFIPSRRYQSGGLTPTACTRTSTSPGPIFGIGTSSYRRTSGPPAAWNWIAFIAPVALSVNLAPTVNARQGTAVQGPSGNPSFRNGMTPILDG</sequence>
<protein>
    <submittedName>
        <fullName evidence="2">Uncharacterized protein</fullName>
    </submittedName>
</protein>
<evidence type="ECO:0000313" key="3">
    <source>
        <dbReference type="Proteomes" id="UP000630718"/>
    </source>
</evidence>
<feature type="region of interest" description="Disordered" evidence="1">
    <location>
        <begin position="1"/>
        <end position="30"/>
    </location>
</feature>
<reference evidence="2" key="1">
    <citation type="journal article" date="2014" name="Int. J. Syst. Evol. Microbiol.">
        <title>Complete genome sequence of Corynebacterium casei LMG S-19264T (=DSM 44701T), isolated from a smear-ripened cheese.</title>
        <authorList>
            <consortium name="US DOE Joint Genome Institute (JGI-PGF)"/>
            <person name="Walter F."/>
            <person name="Albersmeier A."/>
            <person name="Kalinowski J."/>
            <person name="Ruckert C."/>
        </authorList>
    </citation>
    <scope>NUCLEOTIDE SEQUENCE</scope>
    <source>
        <strain evidence="2">JCM 4477</strain>
    </source>
</reference>
<proteinExistence type="predicted"/>
<name>A0A919A8R2_9ACTN</name>
<evidence type="ECO:0000313" key="2">
    <source>
        <dbReference type="EMBL" id="GHE92699.1"/>
    </source>
</evidence>
<accession>A0A919A8R2</accession>